<dbReference type="PANTHER" id="PTHR11712">
    <property type="entry name" value="POLYKETIDE SYNTHASE-RELATED"/>
    <property type="match status" value="1"/>
</dbReference>
<reference evidence="3 4" key="1">
    <citation type="submission" date="2020-09" db="EMBL/GenBank/DDBJ databases">
        <title>Biosynthesis of the nuclear factor of activated T cells inhibitor NFAT-133 and its congeners in Streptomyces pactum.</title>
        <authorList>
            <person name="Zhou W."/>
            <person name="Posri P."/>
            <person name="Abugrain M.E."/>
            <person name="Weisberg A.J."/>
            <person name="Chang J.H."/>
            <person name="Mahmud T."/>
        </authorList>
    </citation>
    <scope>NUCLEOTIDE SEQUENCE [LARGE SCALE GENOMIC DNA]</scope>
    <source>
        <strain evidence="3 4">ATCC 27456</strain>
    </source>
</reference>
<evidence type="ECO:0000256" key="1">
    <source>
        <dbReference type="ARBA" id="ARBA00022679"/>
    </source>
</evidence>
<evidence type="ECO:0000313" key="4">
    <source>
        <dbReference type="Proteomes" id="UP000807371"/>
    </source>
</evidence>
<comment type="caution">
    <text evidence="3">The sequence shown here is derived from an EMBL/GenBank/DDBJ whole genome shotgun (WGS) entry which is preliminary data.</text>
</comment>
<dbReference type="EMBL" id="JACYXC010000001">
    <property type="protein sequence ID" value="MBH5335541.1"/>
    <property type="molecule type" value="Genomic_DNA"/>
</dbReference>
<evidence type="ECO:0000259" key="2">
    <source>
        <dbReference type="Pfam" id="PF00109"/>
    </source>
</evidence>
<sequence length="329" mass="33159">MSGTTVLAPEATRTPVITGVGLALPGVETPADLPGRAEPGTEPVDPAARIGKKGLRYKDRATHLGLVVAHDALRAAGLLEGEKLDTRLTVEPSSVAVVVSSNFGNLDSVTDVVDTVAAEKSSRLVSPIVTPNLSSNVIASEVAIRFTLRGPNLTVCNGATGGLDAVGWALSWLRAGRARYVLVIGVEPDNAVVRKLQGTDRVLDGAAAVVLELPATAAERSAEVLAECVASTRTSSVAGCVAALTGDGGAPAGWYVPEGADAPDADVLPGVDRVDLAGVWGRASGALGVLQVASAAARFAAGERGALLTVSGSDGDDGVAGVLVRPGRD</sequence>
<dbReference type="InterPro" id="IPR000794">
    <property type="entry name" value="Beta-ketoacyl_synthase"/>
</dbReference>
<keyword evidence="1" id="KW-0808">Transferase</keyword>
<dbReference type="Proteomes" id="UP000807371">
    <property type="component" value="Unassembled WGS sequence"/>
</dbReference>
<dbReference type="SUPFAM" id="SSF53901">
    <property type="entry name" value="Thiolase-like"/>
    <property type="match status" value="1"/>
</dbReference>
<dbReference type="Pfam" id="PF00109">
    <property type="entry name" value="ketoacyl-synt"/>
    <property type="match status" value="1"/>
</dbReference>
<accession>A0ABS0NK16</accession>
<organism evidence="3 4">
    <name type="scientific">Streptomyces pactum</name>
    <dbReference type="NCBI Taxonomy" id="68249"/>
    <lineage>
        <taxon>Bacteria</taxon>
        <taxon>Bacillati</taxon>
        <taxon>Actinomycetota</taxon>
        <taxon>Actinomycetes</taxon>
        <taxon>Kitasatosporales</taxon>
        <taxon>Streptomycetaceae</taxon>
        <taxon>Streptomyces</taxon>
    </lineage>
</organism>
<protein>
    <recommendedName>
        <fullName evidence="2">Beta-ketoacyl synthase-like N-terminal domain-containing protein</fullName>
    </recommendedName>
</protein>
<name>A0ABS0NK16_9ACTN</name>
<dbReference type="InterPro" id="IPR014030">
    <property type="entry name" value="Ketoacyl_synth_N"/>
</dbReference>
<proteinExistence type="predicted"/>
<keyword evidence="4" id="KW-1185">Reference proteome</keyword>
<gene>
    <name evidence="3" type="ORF">IHE55_12315</name>
</gene>
<dbReference type="PANTHER" id="PTHR11712:SF336">
    <property type="entry name" value="3-OXOACYL-[ACYL-CARRIER-PROTEIN] SYNTHASE, MITOCHONDRIAL"/>
    <property type="match status" value="1"/>
</dbReference>
<dbReference type="InterPro" id="IPR016039">
    <property type="entry name" value="Thiolase-like"/>
</dbReference>
<dbReference type="Gene3D" id="3.40.47.10">
    <property type="match status" value="1"/>
</dbReference>
<evidence type="ECO:0000313" key="3">
    <source>
        <dbReference type="EMBL" id="MBH5335541.1"/>
    </source>
</evidence>
<dbReference type="RefSeq" id="WP_197989080.1">
    <property type="nucleotide sequence ID" value="NZ_JACYXC010000001.1"/>
</dbReference>
<feature type="domain" description="Beta-ketoacyl synthase-like N-terminal" evidence="2">
    <location>
        <begin position="49"/>
        <end position="187"/>
    </location>
</feature>